<dbReference type="InterPro" id="IPR044505">
    <property type="entry name" value="GlgX_Isoamylase_N_E_set"/>
</dbReference>
<name>A0A150WJA4_BDEBC</name>
<feature type="domain" description="Glycosyl hydrolase family 13 catalytic" evidence="5">
    <location>
        <begin position="139"/>
        <end position="572"/>
    </location>
</feature>
<evidence type="ECO:0000313" key="6">
    <source>
        <dbReference type="EMBL" id="KYG63796.1"/>
    </source>
</evidence>
<dbReference type="Pfam" id="PF02922">
    <property type="entry name" value="CBM_48"/>
    <property type="match status" value="1"/>
</dbReference>
<dbReference type="NCBIfam" id="TIGR02100">
    <property type="entry name" value="glgX_debranch"/>
    <property type="match status" value="1"/>
</dbReference>
<dbReference type="GO" id="GO:0004135">
    <property type="term" value="F:amylo-alpha-1,6-glucosidase activity"/>
    <property type="evidence" value="ECO:0007669"/>
    <property type="project" value="InterPro"/>
</dbReference>
<dbReference type="CDD" id="cd11326">
    <property type="entry name" value="AmyAc_Glg_debranch"/>
    <property type="match status" value="1"/>
</dbReference>
<dbReference type="Gene3D" id="2.60.40.1180">
    <property type="entry name" value="Golgi alpha-mannosidase II"/>
    <property type="match status" value="1"/>
</dbReference>
<dbReference type="GO" id="GO:0005980">
    <property type="term" value="P:glycogen catabolic process"/>
    <property type="evidence" value="ECO:0007669"/>
    <property type="project" value="InterPro"/>
</dbReference>
<evidence type="ECO:0000256" key="1">
    <source>
        <dbReference type="ARBA" id="ARBA00008061"/>
    </source>
</evidence>
<dbReference type="Pfam" id="PF00128">
    <property type="entry name" value="Alpha-amylase"/>
    <property type="match status" value="2"/>
</dbReference>
<accession>A0A150WJA4</accession>
<sequence>MSRECWRGSPNPLGATVNKDGVNFALYSENAEKVFLCLYDDQDQETDRIELKEQTYKVWHGFIPGIKPGQAYGYRVEGPFDPEKGHYFNSHKLLLDPYAKALSKEIQWDNSLFHYNFGGDDAHRSFNEQDSGKSAAKSLVIDDSFNWSSDRHPQVPWNKTIIYETHVKGVSQLRKDIPENLRGTYAGLAHPNMIEHFKTLGVTTIELLPVHQFIEDQTLQEKSLSNYWGYNTISYFSPALKYSSTQNPGDQVQEFKAMVKTLHAAGLEVILDVVYNHTAEGNHLGPMLSFKGIDNAAYYRLNPESPEHYMDYTGCGNTLNVQNPHVLRLITDSLRYWVTEMHVDGFRFDLASALAREMFDVNQLHSFFAILQQDPVLSQVKLIAEPWDLGEGGYQVGNFPDYWSEWNDKYRDTVRGFWKGEEGRLADLGYRLMGSSDLYESSGRGPCASINFITAHDGFTLHDLVSYDHKHNEANNEDNRDGNDNNHSANWGHEGETQNTDINNLRTRIKKNLLATLFLSQGVPMLTAGDELGRTQKGNNNAYCQDNELSWIHWDAADPDLLNFTRNLIAVRNEHPAFHRRHYFEGESLRPGGKKDVFWFLPNGDEMTEEQWTQNYAKCLALSISGTNIQEFDEKGQLVKDKDFIWLLNGSDHNIPFSFPKSLQSAQWKLIIDTNQKNSFPLKEMDLRNPLNLTPHSLMLIQKTN</sequence>
<dbReference type="Gene3D" id="3.20.20.80">
    <property type="entry name" value="Glycosidases"/>
    <property type="match status" value="1"/>
</dbReference>
<evidence type="ECO:0000256" key="2">
    <source>
        <dbReference type="ARBA" id="ARBA00022801"/>
    </source>
</evidence>
<feature type="region of interest" description="Disordered" evidence="4">
    <location>
        <begin position="472"/>
        <end position="499"/>
    </location>
</feature>
<feature type="compositionally biased region" description="Basic and acidic residues" evidence="4">
    <location>
        <begin position="472"/>
        <end position="484"/>
    </location>
</feature>
<keyword evidence="3" id="KW-0326">Glycosidase</keyword>
<dbReference type="InterPro" id="IPR013783">
    <property type="entry name" value="Ig-like_fold"/>
</dbReference>
<dbReference type="SUPFAM" id="SSF51011">
    <property type="entry name" value="Glycosyl hydrolase domain"/>
    <property type="match status" value="1"/>
</dbReference>
<proteinExistence type="inferred from homology"/>
<dbReference type="Proteomes" id="UP000075320">
    <property type="component" value="Unassembled WGS sequence"/>
</dbReference>
<comment type="caution">
    <text evidence="6">The sequence shown here is derived from an EMBL/GenBank/DDBJ whole genome shotgun (WGS) entry which is preliminary data.</text>
</comment>
<dbReference type="EMBL" id="LUKE01000003">
    <property type="protein sequence ID" value="KYG63796.1"/>
    <property type="molecule type" value="Genomic_DNA"/>
</dbReference>
<keyword evidence="7" id="KW-1185">Reference proteome</keyword>
<comment type="similarity">
    <text evidence="1">Belongs to the glycosyl hydrolase 13 family.</text>
</comment>
<evidence type="ECO:0000256" key="3">
    <source>
        <dbReference type="ARBA" id="ARBA00023295"/>
    </source>
</evidence>
<dbReference type="PANTHER" id="PTHR43002">
    <property type="entry name" value="GLYCOGEN DEBRANCHING ENZYME"/>
    <property type="match status" value="1"/>
</dbReference>
<dbReference type="InterPro" id="IPR011837">
    <property type="entry name" value="Glycogen_debranch_GlgX"/>
</dbReference>
<dbReference type="SMART" id="SM00642">
    <property type="entry name" value="Aamy"/>
    <property type="match status" value="1"/>
</dbReference>
<dbReference type="InterPro" id="IPR017853">
    <property type="entry name" value="GH"/>
</dbReference>
<organism evidence="6 7">
    <name type="scientific">Bdellovibrio bacteriovorus</name>
    <dbReference type="NCBI Taxonomy" id="959"/>
    <lineage>
        <taxon>Bacteria</taxon>
        <taxon>Pseudomonadati</taxon>
        <taxon>Bdellovibrionota</taxon>
        <taxon>Bdellovibrionia</taxon>
        <taxon>Bdellovibrionales</taxon>
        <taxon>Pseudobdellovibrionaceae</taxon>
        <taxon>Bdellovibrio</taxon>
    </lineage>
</organism>
<dbReference type="InterPro" id="IPR004193">
    <property type="entry name" value="Glyco_hydro_13_N"/>
</dbReference>
<gene>
    <name evidence="6" type="ORF">AZI86_13310</name>
</gene>
<dbReference type="InterPro" id="IPR006047">
    <property type="entry name" value="GH13_cat_dom"/>
</dbReference>
<evidence type="ECO:0000256" key="4">
    <source>
        <dbReference type="SAM" id="MobiDB-lite"/>
    </source>
</evidence>
<dbReference type="AlphaFoldDB" id="A0A150WJA4"/>
<dbReference type="SUPFAM" id="SSF81296">
    <property type="entry name" value="E set domains"/>
    <property type="match status" value="1"/>
</dbReference>
<dbReference type="CDD" id="cd02856">
    <property type="entry name" value="E_set_GDE_Isoamylase_N"/>
    <property type="match status" value="1"/>
</dbReference>
<dbReference type="SUPFAM" id="SSF51445">
    <property type="entry name" value="(Trans)glycosidases"/>
    <property type="match status" value="1"/>
</dbReference>
<keyword evidence="2" id="KW-0378">Hydrolase</keyword>
<dbReference type="InterPro" id="IPR014756">
    <property type="entry name" value="Ig_E-set"/>
</dbReference>
<evidence type="ECO:0000313" key="7">
    <source>
        <dbReference type="Proteomes" id="UP000075320"/>
    </source>
</evidence>
<reference evidence="6 7" key="1">
    <citation type="submission" date="2016-03" db="EMBL/GenBank/DDBJ databases">
        <authorList>
            <person name="Ploux O."/>
        </authorList>
    </citation>
    <scope>NUCLEOTIDE SEQUENCE [LARGE SCALE GENOMIC DNA]</scope>
    <source>
        <strain evidence="6 7">R0</strain>
    </source>
</reference>
<protein>
    <submittedName>
        <fullName evidence="6">Glycogen debranching enzyme</fullName>
    </submittedName>
</protein>
<dbReference type="OrthoDB" id="9760647at2"/>
<dbReference type="RefSeq" id="WP_061835690.1">
    <property type="nucleotide sequence ID" value="NZ_LUKE01000003.1"/>
</dbReference>
<dbReference type="InterPro" id="IPR013780">
    <property type="entry name" value="Glyco_hydro_b"/>
</dbReference>
<evidence type="ECO:0000259" key="5">
    <source>
        <dbReference type="SMART" id="SM00642"/>
    </source>
</evidence>
<dbReference type="Gene3D" id="2.60.40.10">
    <property type="entry name" value="Immunoglobulins"/>
    <property type="match status" value="1"/>
</dbReference>